<comment type="caution">
    <text evidence="1">The sequence shown here is derived from an EMBL/GenBank/DDBJ whole genome shotgun (WGS) entry which is preliminary data.</text>
</comment>
<feature type="non-terminal residue" evidence="1">
    <location>
        <position position="1"/>
    </location>
</feature>
<reference evidence="1 2" key="1">
    <citation type="submission" date="2023-08" db="EMBL/GenBank/DDBJ databases">
        <title>Black Yeasts Isolated from many extreme environments.</title>
        <authorList>
            <person name="Coleine C."/>
            <person name="Stajich J.E."/>
            <person name="Selbmann L."/>
        </authorList>
    </citation>
    <scope>NUCLEOTIDE SEQUENCE [LARGE SCALE GENOMIC DNA]</scope>
    <source>
        <strain evidence="1 2">CCFEE 536</strain>
    </source>
</reference>
<dbReference type="EMBL" id="JAVRRA010002615">
    <property type="protein sequence ID" value="KAK5277466.1"/>
    <property type="molecule type" value="Genomic_DNA"/>
</dbReference>
<accession>A0ABR0M438</accession>
<gene>
    <name evidence="1" type="ORF">LTR16_009747</name>
</gene>
<evidence type="ECO:0000313" key="2">
    <source>
        <dbReference type="Proteomes" id="UP001357485"/>
    </source>
</evidence>
<name>A0ABR0M438_9PEZI</name>
<evidence type="ECO:0000313" key="1">
    <source>
        <dbReference type="EMBL" id="KAK5277466.1"/>
    </source>
</evidence>
<protein>
    <recommendedName>
        <fullName evidence="3">Glyceraldehyde-3-phosphate dehydrogenase</fullName>
    </recommendedName>
</protein>
<organism evidence="1 2">
    <name type="scientific">Cryomyces antarcticus</name>
    <dbReference type="NCBI Taxonomy" id="329879"/>
    <lineage>
        <taxon>Eukaryota</taxon>
        <taxon>Fungi</taxon>
        <taxon>Dikarya</taxon>
        <taxon>Ascomycota</taxon>
        <taxon>Pezizomycotina</taxon>
        <taxon>Dothideomycetes</taxon>
        <taxon>Dothideomycetes incertae sedis</taxon>
        <taxon>Cryomyces</taxon>
    </lineage>
</organism>
<keyword evidence="2" id="KW-1185">Reference proteome</keyword>
<proteinExistence type="predicted"/>
<evidence type="ECO:0008006" key="3">
    <source>
        <dbReference type="Google" id="ProtNLM"/>
    </source>
</evidence>
<feature type="non-terminal residue" evidence="1">
    <location>
        <position position="109"/>
    </location>
</feature>
<dbReference type="Proteomes" id="UP001357485">
    <property type="component" value="Unassembled WGS sequence"/>
</dbReference>
<sequence>HAPGDRRLHLQHLHLQHHRHHQHRLRRSRLGVDPRVLRRAQGLQLCRRTRCWLERRRPGCRLQLRSHGCQLAQGLRHHRRARRLHWCCQRQQARRGALRWRVGHGRPLV</sequence>